<dbReference type="eggNOG" id="COG0790">
    <property type="taxonomic scope" value="Bacteria"/>
</dbReference>
<dbReference type="SUPFAM" id="SSF81901">
    <property type="entry name" value="HCP-like"/>
    <property type="match status" value="1"/>
</dbReference>
<sequence length="155" mass="17051">MLNNIRARVGYLFARKLMSSRWAVQQPKLWRWMEGQFSRMAAIGDSKAQSFYGHILLFRGQGFGARQEGIRLLRLAAEKGDAKAAYQMGVISLGEDATHGPDGAKAAHWWKLAVDAGHPLAAARLAQLYMAGGHGLARDVQQAEHYKASAARLGF</sequence>
<dbReference type="PANTHER" id="PTHR11102:SF160">
    <property type="entry name" value="ERAD-ASSOCIATED E3 UBIQUITIN-PROTEIN LIGASE COMPONENT HRD3"/>
    <property type="match status" value="1"/>
</dbReference>
<dbReference type="Proteomes" id="UP000077787">
    <property type="component" value="Chromosome"/>
</dbReference>
<dbReference type="Gene3D" id="1.25.40.10">
    <property type="entry name" value="Tetratricopeptide repeat domain"/>
    <property type="match status" value="1"/>
</dbReference>
<accession>A0A172WWG4</accession>
<dbReference type="InterPro" id="IPR006597">
    <property type="entry name" value="Sel1-like"/>
</dbReference>
<evidence type="ECO:0000313" key="1">
    <source>
        <dbReference type="EMBL" id="ANF27655.1"/>
    </source>
</evidence>
<evidence type="ECO:0008006" key="3">
    <source>
        <dbReference type="Google" id="ProtNLM"/>
    </source>
</evidence>
<dbReference type="AlphaFoldDB" id="A0A172WWG4"/>
<organism evidence="1 2">
    <name type="scientific">Stutzerimonas stutzeri</name>
    <name type="common">Pseudomonas stutzeri</name>
    <dbReference type="NCBI Taxonomy" id="316"/>
    <lineage>
        <taxon>Bacteria</taxon>
        <taxon>Pseudomonadati</taxon>
        <taxon>Pseudomonadota</taxon>
        <taxon>Gammaproteobacteria</taxon>
        <taxon>Pseudomonadales</taxon>
        <taxon>Pseudomonadaceae</taxon>
        <taxon>Stutzerimonas</taxon>
    </lineage>
</organism>
<dbReference type="PANTHER" id="PTHR11102">
    <property type="entry name" value="SEL-1-LIKE PROTEIN"/>
    <property type="match status" value="1"/>
</dbReference>
<dbReference type="EMBL" id="CP015641">
    <property type="protein sequence ID" value="ANF27655.1"/>
    <property type="molecule type" value="Genomic_DNA"/>
</dbReference>
<gene>
    <name evidence="1" type="ORF">PS273GM_22230</name>
</gene>
<evidence type="ECO:0000313" key="2">
    <source>
        <dbReference type="Proteomes" id="UP000077787"/>
    </source>
</evidence>
<dbReference type="Pfam" id="PF08238">
    <property type="entry name" value="Sel1"/>
    <property type="match status" value="3"/>
</dbReference>
<dbReference type="OrthoDB" id="7024154at2"/>
<proteinExistence type="predicted"/>
<reference evidence="1 2" key="1">
    <citation type="submission" date="2016-05" db="EMBL/GenBank/DDBJ databases">
        <title>Genome sequence of Pseudomonas stutzeri 273 and identification of the exopolysaccharide biosynthesis locus.</title>
        <authorList>
            <person name="Wu S."/>
            <person name="Sun C."/>
        </authorList>
    </citation>
    <scope>NUCLEOTIDE SEQUENCE [LARGE SCALE GENOMIC DNA]</scope>
    <source>
        <strain evidence="1 2">273</strain>
    </source>
</reference>
<name>A0A172WWG4_STUST</name>
<dbReference type="InterPro" id="IPR050767">
    <property type="entry name" value="Sel1_AlgK"/>
</dbReference>
<dbReference type="SMART" id="SM00671">
    <property type="entry name" value="SEL1"/>
    <property type="match status" value="2"/>
</dbReference>
<dbReference type="RefSeq" id="WP_045426066.1">
    <property type="nucleotide sequence ID" value="NZ_CP015641.1"/>
</dbReference>
<protein>
    <recommendedName>
        <fullName evidence="3">Sel1 repeat family protein</fullName>
    </recommendedName>
</protein>
<dbReference type="InterPro" id="IPR011990">
    <property type="entry name" value="TPR-like_helical_dom_sf"/>
</dbReference>